<keyword evidence="3" id="KW-1185">Reference proteome</keyword>
<feature type="coiled-coil region" evidence="1">
    <location>
        <begin position="429"/>
        <end position="456"/>
    </location>
</feature>
<accession>A0A7G5GVW2</accession>
<evidence type="ECO:0000313" key="3">
    <source>
        <dbReference type="Proteomes" id="UP000515369"/>
    </source>
</evidence>
<gene>
    <name evidence="2" type="ORF">H3H32_34840</name>
</gene>
<evidence type="ECO:0000256" key="1">
    <source>
        <dbReference type="SAM" id="Coils"/>
    </source>
</evidence>
<dbReference type="RefSeq" id="WP_182460293.1">
    <property type="nucleotide sequence ID" value="NZ_CP059732.1"/>
</dbReference>
<reference evidence="2 3" key="1">
    <citation type="submission" date="2020-07" db="EMBL/GenBank/DDBJ databases">
        <title>Spirosoma foliorum sp. nov., isolated from the leaves on the Nejang mountain Korea, Republic of.</title>
        <authorList>
            <person name="Ho H."/>
            <person name="Lee Y.-J."/>
            <person name="Nurcahyanto D.-A."/>
            <person name="Kim S.-G."/>
        </authorList>
    </citation>
    <scope>NUCLEOTIDE SEQUENCE [LARGE SCALE GENOMIC DNA]</scope>
    <source>
        <strain evidence="2 3">PL0136</strain>
    </source>
</reference>
<keyword evidence="1" id="KW-0175">Coiled coil</keyword>
<organism evidence="2 3">
    <name type="scientific">Spirosoma foliorum</name>
    <dbReference type="NCBI Taxonomy" id="2710596"/>
    <lineage>
        <taxon>Bacteria</taxon>
        <taxon>Pseudomonadati</taxon>
        <taxon>Bacteroidota</taxon>
        <taxon>Cytophagia</taxon>
        <taxon>Cytophagales</taxon>
        <taxon>Cytophagaceae</taxon>
        <taxon>Spirosoma</taxon>
    </lineage>
</organism>
<protein>
    <submittedName>
        <fullName evidence="2">Type VI secretion system baseplate subunit TssF</fullName>
    </submittedName>
</protein>
<dbReference type="KEGG" id="sfol:H3H32_34840"/>
<name>A0A7G5GVW2_9BACT</name>
<evidence type="ECO:0000313" key="2">
    <source>
        <dbReference type="EMBL" id="QMW03004.1"/>
    </source>
</evidence>
<dbReference type="EMBL" id="CP059732">
    <property type="protein sequence ID" value="QMW03004.1"/>
    <property type="molecule type" value="Genomic_DNA"/>
</dbReference>
<proteinExistence type="predicted"/>
<dbReference type="Proteomes" id="UP000515369">
    <property type="component" value="Chromosome"/>
</dbReference>
<sequence>MPLSDQRSYFSQEAIRQRLLLHIMQMWGVRDLNNLDTFVRMLIDTLANEVYKISNEFMESEGRVLERLADLLTPDLLTIPRPAHAIMQAYPAEPVVELEPTQSFLYQQKYASQLMGELDSLQDMFFSPVDSLRLVDGRIAYLASGAQLYSIHPQLGKRLVAQTMPLRKLAPKTLWIGLALNSAVESLDRVNFFFDWPSDVNPQPLLPLLALSGWYLNGAPLQTAVGPAYAESNQRQHDGPAQLLSEYEISYQLENDIRQMYQPRFVHLKQPEIGQLEDEKLPYPPAFAEAFGVKNLGPLASESLLWLQVTFPARFDETILEKVSVELNAFPVLNRKANRILYRTTANYNLLPLRTAPFETLLLVRMVMDSKERLFSPFPFHKADHIEEGGYSVRRGGVERFDERNAREQLTFLLELLRDESVAFAVYGQDTVRLLLTQLQEKLEQLERKVQTTMTSPIALNQYVLFKPFEEGDTMQVDFWTTNCELANRIPVGTLLQAFDTSSLHNDSIRLLTTTIGGRNRPDALHRVQTYRYALMTHQRIVTLEDTRAFFHHELGPLLESVTIKKGVATGGTVKEGLMRTVDISLHPAEDCTLTQAEWHVVMEGLLQKLIHRSGQVTTYRLFLADVTTQV</sequence>
<dbReference type="AlphaFoldDB" id="A0A7G5GVW2"/>